<reference evidence="1 2" key="1">
    <citation type="submission" date="2018-06" db="EMBL/GenBank/DDBJ databases">
        <authorList>
            <consortium name="Pathogen Informatics"/>
            <person name="Doyle S."/>
        </authorList>
    </citation>
    <scope>NUCLEOTIDE SEQUENCE [LARGE SCALE GENOMIC DNA]</scope>
    <source>
        <strain evidence="1 2">NCTC10526</strain>
    </source>
</reference>
<organism evidence="1 2">
    <name type="scientific">Psychrobacter phenylpyruvicus</name>
    <dbReference type="NCBI Taxonomy" id="29432"/>
    <lineage>
        <taxon>Bacteria</taxon>
        <taxon>Pseudomonadati</taxon>
        <taxon>Pseudomonadota</taxon>
        <taxon>Gammaproteobacteria</taxon>
        <taxon>Moraxellales</taxon>
        <taxon>Moraxellaceae</taxon>
        <taxon>Psychrobacter</taxon>
    </lineage>
</organism>
<proteinExistence type="predicted"/>
<dbReference type="Proteomes" id="UP000254123">
    <property type="component" value="Unassembled WGS sequence"/>
</dbReference>
<evidence type="ECO:0000313" key="1">
    <source>
        <dbReference type="EMBL" id="SUD90568.1"/>
    </source>
</evidence>
<dbReference type="EMBL" id="UGVC01000001">
    <property type="protein sequence ID" value="SUD90568.1"/>
    <property type="molecule type" value="Genomic_DNA"/>
</dbReference>
<keyword evidence="2" id="KW-1185">Reference proteome</keyword>
<name>A0A379LJ48_9GAMM</name>
<sequence length="37" mass="4162">MWVFRTQSRVRGLKLASSEKDSGDTISHPITGAWIET</sequence>
<accession>A0A379LJ48</accession>
<dbReference type="AlphaFoldDB" id="A0A379LJ48"/>
<gene>
    <name evidence="1" type="ORF">NCTC10526_00901</name>
</gene>
<protein>
    <submittedName>
        <fullName evidence="1">Uncharacterized protein</fullName>
    </submittedName>
</protein>
<evidence type="ECO:0000313" key="2">
    <source>
        <dbReference type="Proteomes" id="UP000254123"/>
    </source>
</evidence>